<dbReference type="AlphaFoldDB" id="A0A9D2LXE5"/>
<proteinExistence type="predicted"/>
<evidence type="ECO:0000313" key="2">
    <source>
        <dbReference type="EMBL" id="HJB37060.1"/>
    </source>
</evidence>
<dbReference type="EMBL" id="DWXZ01000056">
    <property type="protein sequence ID" value="HJB37060.1"/>
    <property type="molecule type" value="Genomic_DNA"/>
</dbReference>
<dbReference type="Proteomes" id="UP000824214">
    <property type="component" value="Unassembled WGS sequence"/>
</dbReference>
<reference evidence="2" key="2">
    <citation type="submission" date="2021-04" db="EMBL/GenBank/DDBJ databases">
        <authorList>
            <person name="Gilroy R."/>
        </authorList>
    </citation>
    <scope>NUCLEOTIDE SEQUENCE</scope>
    <source>
        <strain evidence="2">ChiBcolR8-3208</strain>
    </source>
</reference>
<name>A0A9D2LXE5_9FIRM</name>
<evidence type="ECO:0000313" key="3">
    <source>
        <dbReference type="Proteomes" id="UP000824214"/>
    </source>
</evidence>
<reference evidence="2" key="1">
    <citation type="journal article" date="2021" name="PeerJ">
        <title>Extensive microbial diversity within the chicken gut microbiome revealed by metagenomics and culture.</title>
        <authorList>
            <person name="Gilroy R."/>
            <person name="Ravi A."/>
            <person name="Getino M."/>
            <person name="Pursley I."/>
            <person name="Horton D.L."/>
            <person name="Alikhan N.F."/>
            <person name="Baker D."/>
            <person name="Gharbi K."/>
            <person name="Hall N."/>
            <person name="Watson M."/>
            <person name="Adriaenssens E.M."/>
            <person name="Foster-Nyarko E."/>
            <person name="Jarju S."/>
            <person name="Secka A."/>
            <person name="Antonio M."/>
            <person name="Oren A."/>
            <person name="Chaudhuri R.R."/>
            <person name="La Ragione R."/>
            <person name="Hildebrand F."/>
            <person name="Pallen M.J."/>
        </authorList>
    </citation>
    <scope>NUCLEOTIDE SEQUENCE</scope>
    <source>
        <strain evidence="2">ChiBcolR8-3208</strain>
    </source>
</reference>
<sequence length="101" mass="11068">MQLHACPYPGTCRYYGEEKGAPRCRRGICPFRIHLRRMVAGEMQRLAGKGDLTPAQRRELEVLKKEYARLLGGEAHGTEAPQTPTQPPRAGGGCAPVPGKL</sequence>
<protein>
    <submittedName>
        <fullName evidence="2">Uncharacterized protein</fullName>
    </submittedName>
</protein>
<organism evidence="2 3">
    <name type="scientific">Candidatus Acutalibacter ornithocaccae</name>
    <dbReference type="NCBI Taxonomy" id="2838416"/>
    <lineage>
        <taxon>Bacteria</taxon>
        <taxon>Bacillati</taxon>
        <taxon>Bacillota</taxon>
        <taxon>Clostridia</taxon>
        <taxon>Eubacteriales</taxon>
        <taxon>Acutalibacteraceae</taxon>
        <taxon>Acutalibacter</taxon>
    </lineage>
</organism>
<comment type="caution">
    <text evidence="2">The sequence shown here is derived from an EMBL/GenBank/DDBJ whole genome shotgun (WGS) entry which is preliminary data.</text>
</comment>
<feature type="region of interest" description="Disordered" evidence="1">
    <location>
        <begin position="72"/>
        <end position="101"/>
    </location>
</feature>
<accession>A0A9D2LXE5</accession>
<gene>
    <name evidence="2" type="ORF">H9942_03200</name>
</gene>
<evidence type="ECO:0000256" key="1">
    <source>
        <dbReference type="SAM" id="MobiDB-lite"/>
    </source>
</evidence>